<dbReference type="GeneTree" id="ENSGT00940000164468"/>
<dbReference type="Ensembl" id="ENSOKIT00005030283.1">
    <property type="protein sequence ID" value="ENSOKIP00005028619.1"/>
    <property type="gene ID" value="ENSOKIG00005012383.1"/>
</dbReference>
<keyword evidence="9 14" id="KW-1133">Transmembrane helix</keyword>
<evidence type="ECO:0000256" key="11">
    <source>
        <dbReference type="ARBA" id="ARBA00023180"/>
    </source>
</evidence>
<dbReference type="Pfam" id="PF08266">
    <property type="entry name" value="Cadherin_2"/>
    <property type="match status" value="1"/>
</dbReference>
<evidence type="ECO:0000256" key="14">
    <source>
        <dbReference type="SAM" id="Phobius"/>
    </source>
</evidence>
<evidence type="ECO:0000256" key="10">
    <source>
        <dbReference type="ARBA" id="ARBA00023136"/>
    </source>
</evidence>
<feature type="domain" description="Cadherin" evidence="15">
    <location>
        <begin position="577"/>
        <end position="677"/>
    </location>
</feature>
<keyword evidence="17" id="KW-1185">Reference proteome</keyword>
<reference evidence="16" key="1">
    <citation type="submission" date="2025-08" db="UniProtKB">
        <authorList>
            <consortium name="Ensembl"/>
        </authorList>
    </citation>
    <scope>IDENTIFICATION</scope>
</reference>
<evidence type="ECO:0000256" key="13">
    <source>
        <dbReference type="SAM" id="MobiDB-lite"/>
    </source>
</evidence>
<gene>
    <name evidence="16" type="primary">LOC109892544</name>
</gene>
<evidence type="ECO:0000256" key="12">
    <source>
        <dbReference type="PROSITE-ProRule" id="PRU00043"/>
    </source>
</evidence>
<evidence type="ECO:0000259" key="15">
    <source>
        <dbReference type="PROSITE" id="PS50268"/>
    </source>
</evidence>
<evidence type="ECO:0000256" key="9">
    <source>
        <dbReference type="ARBA" id="ARBA00022989"/>
    </source>
</evidence>
<dbReference type="RefSeq" id="XP_020340737.1">
    <property type="nucleotide sequence ID" value="XM_020485148.2"/>
</dbReference>
<dbReference type="FunFam" id="2.60.40.60:FF:000004">
    <property type="entry name" value="Protocadherin 1 gamma 2"/>
    <property type="match status" value="1"/>
</dbReference>
<dbReference type="FunFam" id="2.60.40.60:FF:000007">
    <property type="entry name" value="Protocadherin alpha 2"/>
    <property type="match status" value="1"/>
</dbReference>
<keyword evidence="7 12" id="KW-0106">Calcium</keyword>
<dbReference type="SUPFAM" id="SSF49313">
    <property type="entry name" value="Cadherin-like"/>
    <property type="match status" value="6"/>
</dbReference>
<feature type="domain" description="Cadherin" evidence="15">
    <location>
        <begin position="348"/>
        <end position="452"/>
    </location>
</feature>
<feature type="compositionally biased region" description="Polar residues" evidence="13">
    <location>
        <begin position="918"/>
        <end position="928"/>
    </location>
</feature>
<sequence>MSARNLVCASDSHASLWLILVSFGCIVHGQVRYSIPEEMAKGSVVGNVAEDLGIDLKRLRSGRARIIAGDNSPYVELNTDKGTLAVSERIDRELLCKQTSPCSFSFELILENPIQLYEVTVEIMDVNDHAPTFPKDEIYIEISESALPGARFLLDSAFDPDVGENTIQSYTLKPTDHFILKQETRADGNKYIDMMLLSPVDRESHEELSLVLTAIDGCHPPKSGMMKINIHVLDVNDNTPVFSKKLYRASVPENAPKGSPVAKVSATDADKGINGEVTFAFRYSADSNNGLFRIDAQSGEIFVFGHLDFEKAQKYELNIEAKDHGGFTDSCAVIIDIIDVNDNIPVISLTSFTNPVSENSPPGTTIAVINVKDIDSGENGQVRCSISKDSPFVIRSSLRNYYTLLTDEELNREIVSEYNVTITATDEGSSPLSSNKTITLRVSDVNDNTPIFEKESYITNIVENNSPGVSLFTVRASDADCCQNARVSYILEDSVVNGAPASSLVSINAETGVIYAVRSFDYEQLKAFKINIRAHDGGSPTLSGNASVHVLVLDQNDNPPQVLYPVQTSGAMVAEMVPRSADVGYLVTKVVAVDVDSGQNAWLSYKLQKTTDRLLFEVGLQNGEIRTVRQVTDKDTLKQKLTIVVEDNGQPSRSATVNVNVAMANSFPEVLSEYPDFAHDKDYNDNLTFYLILALAVVSLLFIFSIIAIMSVKIYRWKQKKLFYKTAANLPVIPYYPPVYQDGNLGTLQHVYNYEVCGTTDSRMSDVRFARPYSQNTLVDVSRMGTMQREERKQEDADVDGKQNPPNNDWRLNQQGQRPGPSGAYRYSTSTQEIWTPYGKARAGPHPEGAGGVVAGTGPWPNPPTEDEQIQALMAAANEVSEATATLGPRYNAQFPMQHVPDYRQNVYIPGSTATLTANPQQMMSQPALQGPPQAMPQVDVPNAAQTPASKKKSTKKDKK</sequence>
<keyword evidence="3" id="KW-1003">Cell membrane</keyword>
<dbReference type="GO" id="GO:0009653">
    <property type="term" value="P:anatomical structure morphogenesis"/>
    <property type="evidence" value="ECO:0007669"/>
    <property type="project" value="UniProtKB-ARBA"/>
</dbReference>
<dbReference type="Pfam" id="PF00028">
    <property type="entry name" value="Cadherin"/>
    <property type="match status" value="5"/>
</dbReference>
<feature type="region of interest" description="Disordered" evidence="13">
    <location>
        <begin position="780"/>
        <end position="827"/>
    </location>
</feature>
<feature type="transmembrane region" description="Helical" evidence="14">
    <location>
        <begin position="689"/>
        <end position="715"/>
    </location>
</feature>
<evidence type="ECO:0000256" key="7">
    <source>
        <dbReference type="ARBA" id="ARBA00022837"/>
    </source>
</evidence>
<dbReference type="Gene3D" id="2.60.40.60">
    <property type="entry name" value="Cadherins"/>
    <property type="match status" value="6"/>
</dbReference>
<evidence type="ECO:0000256" key="6">
    <source>
        <dbReference type="ARBA" id="ARBA00022737"/>
    </source>
</evidence>
<accession>A0A8C7FIE7</accession>
<dbReference type="PRINTS" id="PR00205">
    <property type="entry name" value="CADHERIN"/>
</dbReference>
<organism evidence="16 17">
    <name type="scientific">Oncorhynchus kisutch</name>
    <name type="common">Coho salmon</name>
    <name type="synonym">Salmo kisutch</name>
    <dbReference type="NCBI Taxonomy" id="8019"/>
    <lineage>
        <taxon>Eukaryota</taxon>
        <taxon>Metazoa</taxon>
        <taxon>Chordata</taxon>
        <taxon>Craniata</taxon>
        <taxon>Vertebrata</taxon>
        <taxon>Euteleostomi</taxon>
        <taxon>Actinopterygii</taxon>
        <taxon>Neopterygii</taxon>
        <taxon>Teleostei</taxon>
        <taxon>Protacanthopterygii</taxon>
        <taxon>Salmoniformes</taxon>
        <taxon>Salmonidae</taxon>
        <taxon>Salmoninae</taxon>
        <taxon>Oncorhynchus</taxon>
    </lineage>
</organism>
<feature type="domain" description="Cadherin" evidence="15">
    <location>
        <begin position="27"/>
        <end position="133"/>
    </location>
</feature>
<feature type="region of interest" description="Disordered" evidence="13">
    <location>
        <begin position="918"/>
        <end position="960"/>
    </location>
</feature>
<dbReference type="PANTHER" id="PTHR24028">
    <property type="entry name" value="CADHERIN-87A"/>
    <property type="match status" value="1"/>
</dbReference>
<dbReference type="InterPro" id="IPR032455">
    <property type="entry name" value="Cadherin_C"/>
</dbReference>
<dbReference type="InterPro" id="IPR013164">
    <property type="entry name" value="Cadherin_N"/>
</dbReference>
<dbReference type="InterPro" id="IPR015919">
    <property type="entry name" value="Cadherin-like_sf"/>
</dbReference>
<evidence type="ECO:0000256" key="3">
    <source>
        <dbReference type="ARBA" id="ARBA00022475"/>
    </source>
</evidence>
<protein>
    <submittedName>
        <fullName evidence="16">Protocadherin gamma-A5</fullName>
    </submittedName>
</protein>
<evidence type="ECO:0000256" key="5">
    <source>
        <dbReference type="ARBA" id="ARBA00022729"/>
    </source>
</evidence>
<keyword evidence="8" id="KW-0130">Cell adhesion</keyword>
<dbReference type="SMART" id="SM00112">
    <property type="entry name" value="CA"/>
    <property type="match status" value="6"/>
</dbReference>
<dbReference type="InterPro" id="IPR050174">
    <property type="entry name" value="Protocadherin/Cadherin-CA"/>
</dbReference>
<dbReference type="Pfam" id="PF15974">
    <property type="entry name" value="Cadherin_tail"/>
    <property type="match status" value="1"/>
</dbReference>
<dbReference type="PROSITE" id="PS00232">
    <property type="entry name" value="CADHERIN_1"/>
    <property type="match status" value="4"/>
</dbReference>
<dbReference type="PROSITE" id="PS51257">
    <property type="entry name" value="PROKAR_LIPOPROTEIN"/>
    <property type="match status" value="1"/>
</dbReference>
<dbReference type="InterPro" id="IPR020894">
    <property type="entry name" value="Cadherin_CS"/>
</dbReference>
<feature type="domain" description="Cadherin" evidence="15">
    <location>
        <begin position="243"/>
        <end position="347"/>
    </location>
</feature>
<reference evidence="16" key="2">
    <citation type="submission" date="2025-09" db="UniProtKB">
        <authorList>
            <consortium name="Ensembl"/>
        </authorList>
    </citation>
    <scope>IDENTIFICATION</scope>
</reference>
<keyword evidence="11" id="KW-0325">Glycoprotein</keyword>
<evidence type="ECO:0000313" key="16">
    <source>
        <dbReference type="Ensembl" id="ENSOKIP00005028619.1"/>
    </source>
</evidence>
<dbReference type="GO" id="GO:0005509">
    <property type="term" value="F:calcium ion binding"/>
    <property type="evidence" value="ECO:0007669"/>
    <property type="project" value="UniProtKB-UniRule"/>
</dbReference>
<evidence type="ECO:0000256" key="1">
    <source>
        <dbReference type="ARBA" id="ARBA00003436"/>
    </source>
</evidence>
<evidence type="ECO:0000313" key="17">
    <source>
        <dbReference type="Proteomes" id="UP000694557"/>
    </source>
</evidence>
<keyword evidence="10 14" id="KW-0472">Membrane</keyword>
<keyword evidence="6" id="KW-0677">Repeat</keyword>
<name>A0A8C7FIE7_ONCKI</name>
<feature type="compositionally biased region" description="Basic and acidic residues" evidence="13">
    <location>
        <begin position="788"/>
        <end position="801"/>
    </location>
</feature>
<feature type="domain" description="Cadherin" evidence="15">
    <location>
        <begin position="453"/>
        <end position="562"/>
    </location>
</feature>
<dbReference type="FunFam" id="2.60.40.60:FF:000001">
    <property type="entry name" value="Protocadherin alpha 2"/>
    <property type="match status" value="1"/>
</dbReference>
<dbReference type="PANTHER" id="PTHR24028:SF296">
    <property type="entry name" value="PROTOCADHERIN 1 GAMMA 11 PRECURSOR-RELATED"/>
    <property type="match status" value="1"/>
</dbReference>
<evidence type="ECO:0000256" key="2">
    <source>
        <dbReference type="ARBA" id="ARBA00004251"/>
    </source>
</evidence>
<dbReference type="FunFam" id="2.60.40.60:FF:000006">
    <property type="entry name" value="Protocadherin alpha 2"/>
    <property type="match status" value="1"/>
</dbReference>
<evidence type="ECO:0000256" key="4">
    <source>
        <dbReference type="ARBA" id="ARBA00022692"/>
    </source>
</evidence>
<feature type="compositionally biased region" description="Basic residues" evidence="13">
    <location>
        <begin position="950"/>
        <end position="960"/>
    </location>
</feature>
<dbReference type="GO" id="GO:0005886">
    <property type="term" value="C:plasma membrane"/>
    <property type="evidence" value="ECO:0007669"/>
    <property type="project" value="UniProtKB-SubCell"/>
</dbReference>
<dbReference type="Proteomes" id="UP000694557">
    <property type="component" value="Unassembled WGS sequence"/>
</dbReference>
<dbReference type="AlphaFoldDB" id="A0A8C7FIE7"/>
<evidence type="ECO:0000256" key="8">
    <source>
        <dbReference type="ARBA" id="ARBA00022889"/>
    </source>
</evidence>
<dbReference type="PROSITE" id="PS50268">
    <property type="entry name" value="CADHERIN_2"/>
    <property type="match status" value="6"/>
</dbReference>
<dbReference type="InterPro" id="IPR031904">
    <property type="entry name" value="Cadherin_CBD"/>
</dbReference>
<proteinExistence type="predicted"/>
<keyword evidence="5" id="KW-0732">Signal</keyword>
<dbReference type="GO" id="GO:0007156">
    <property type="term" value="P:homophilic cell adhesion via plasma membrane adhesion molecules"/>
    <property type="evidence" value="ECO:0007669"/>
    <property type="project" value="InterPro"/>
</dbReference>
<comment type="function">
    <text evidence="1">Potential calcium-dependent cell-adhesion protein. May be involved in the establishment and maintenance of specific neuronal connections in the brain.</text>
</comment>
<comment type="subcellular location">
    <subcellularLocation>
        <location evidence="2">Cell membrane</location>
        <topology evidence="2">Single-pass type I membrane protein</topology>
    </subcellularLocation>
</comment>
<dbReference type="FunFam" id="2.60.40.60:FF:000002">
    <property type="entry name" value="Protocadherin alpha 2"/>
    <property type="match status" value="1"/>
</dbReference>
<dbReference type="CDD" id="cd11304">
    <property type="entry name" value="Cadherin_repeat"/>
    <property type="match status" value="6"/>
</dbReference>
<feature type="region of interest" description="Disordered" evidence="13">
    <location>
        <begin position="838"/>
        <end position="857"/>
    </location>
</feature>
<dbReference type="GeneID" id="109892544"/>
<keyword evidence="4 14" id="KW-0812">Transmembrane</keyword>
<dbReference type="InterPro" id="IPR002126">
    <property type="entry name" value="Cadherin-like_dom"/>
</dbReference>
<dbReference type="FunFam" id="2.60.40.60:FF:000129">
    <property type="entry name" value="protocadherin alpha-C2 isoform X1"/>
    <property type="match status" value="1"/>
</dbReference>
<dbReference type="Pfam" id="PF16492">
    <property type="entry name" value="Cadherin_C_2"/>
    <property type="match status" value="1"/>
</dbReference>
<feature type="compositionally biased region" description="Polar residues" evidence="13">
    <location>
        <begin position="804"/>
        <end position="817"/>
    </location>
</feature>
<feature type="domain" description="Cadherin" evidence="15">
    <location>
        <begin position="134"/>
        <end position="242"/>
    </location>
</feature>